<feature type="domain" description="C2H2-type" evidence="12">
    <location>
        <begin position="893"/>
        <end position="920"/>
    </location>
</feature>
<dbReference type="AlphaFoldDB" id="A0A1L8DIS3"/>
<feature type="domain" description="C2H2-type" evidence="12">
    <location>
        <begin position="717"/>
        <end position="745"/>
    </location>
</feature>
<keyword evidence="4 10" id="KW-0863">Zinc-finger</keyword>
<dbReference type="Gene3D" id="3.30.160.60">
    <property type="entry name" value="Classic Zinc Finger"/>
    <property type="match status" value="8"/>
</dbReference>
<feature type="region of interest" description="Disordered" evidence="11">
    <location>
        <begin position="231"/>
        <end position="267"/>
    </location>
</feature>
<dbReference type="PANTHER" id="PTHR24383:SF20">
    <property type="entry name" value="C2H2-TYPE DOMAIN-CONTAINING PROTEIN"/>
    <property type="match status" value="1"/>
</dbReference>
<feature type="domain" description="C2H2-type" evidence="12">
    <location>
        <begin position="658"/>
        <end position="686"/>
    </location>
</feature>
<dbReference type="GO" id="GO:0005634">
    <property type="term" value="C:nucleus"/>
    <property type="evidence" value="ECO:0007669"/>
    <property type="project" value="UniProtKB-SubCell"/>
</dbReference>
<dbReference type="GO" id="GO:0008270">
    <property type="term" value="F:zinc ion binding"/>
    <property type="evidence" value="ECO:0007669"/>
    <property type="project" value="UniProtKB-KW"/>
</dbReference>
<evidence type="ECO:0000256" key="10">
    <source>
        <dbReference type="PROSITE-ProRule" id="PRU00042"/>
    </source>
</evidence>
<feature type="compositionally biased region" description="Low complexity" evidence="11">
    <location>
        <begin position="235"/>
        <end position="260"/>
    </location>
</feature>
<dbReference type="Pfam" id="PF13912">
    <property type="entry name" value="zf-C2H2_6"/>
    <property type="match status" value="1"/>
</dbReference>
<feature type="compositionally biased region" description="Basic and acidic residues" evidence="11">
    <location>
        <begin position="97"/>
        <end position="106"/>
    </location>
</feature>
<sequence>MVTSASTPLPMVPVIKIEDDAEEKVCEKKPEALPAPFIPAAPRKFLTKAPKKLVVKFKNPPIVIHDEPNEDVPQASTSKVAEEADEAIVVDEEEKPPEDVAEKEDVPEVQEDINESPEEQQENEKTEEIIDCEDTPEKEDEVVVQEATVVEETTDDVIVVEDTEPPVVVEIKQECTQATEESSVPECEEVVTAPIQEIIKTECQPIEIQETDSFTIEEIEVEEEKNDVKIFPSCSSSSSSSSAGTSASSSSASSSSSAGTNRGEFAAPNSQGFFEEAAGPSRFDYGFTEFLGYNESEGEMFSNDRSVRFSPMGMMNEDLSWEQYTQLESNQNSYVDLDTCRTHSMGVSRAPSADSLNIRTDEKMPAKGEISEQESNGDIDGLWNIPVYPNSDAVPRFSSSYDMSVARESWSLSSDQNNQQDTSEIATHIIPKFTSLTAENDADQKSLVPLLGELENTSTFKKITKKIITKPPGRILKYPCSMCSRSFRLYRQRKYHVLNEHQELLAAQKRKKASAKIKLEPPAATITTTDASVSQQEEPNYPTSAFFIDFNIKQLKEKLSFSVEMQNLVMTFRTKRLYFCMTCKGQFAKIRDYDKHLSIHPSECGTCGKMFKSWKSLLNHLKRHLGINEYTCRPCNKQFSTRQSLVEHERMHTGETPIKCPLCPRTFRRQSNLLQHRNNHHMKMRPRLKDYLCHCGEVFHTKAKFLWHKETHEKIPKGCPFCRERFIHRNSLSRHIRLAHAEKYIEIKKETVACHICHKHYLKTSIKTHLMIHTEQVNFECSICNKTFSTKWNLKMHKWIHASRTAMPFKCPTCPKAFIRQSDLQDHLNRHKSIKPFTCDYCGCQFGRKYNWLRHTREHITDKQHTCKICGKSFHRAYYLKEHSRSHTNERPYECIICGKTSATKTNHNKHVKIHHARDPLTAEG</sequence>
<dbReference type="SMART" id="SM00355">
    <property type="entry name" value="ZnF_C2H2"/>
    <property type="match status" value="13"/>
</dbReference>
<feature type="domain" description="C2H2-type" evidence="12">
    <location>
        <begin position="837"/>
        <end position="864"/>
    </location>
</feature>
<feature type="compositionally biased region" description="Acidic residues" evidence="11">
    <location>
        <begin position="83"/>
        <end position="96"/>
    </location>
</feature>
<evidence type="ECO:0000256" key="7">
    <source>
        <dbReference type="ARBA" id="ARBA00023125"/>
    </source>
</evidence>
<feature type="domain" description="C2H2-type" evidence="12">
    <location>
        <begin position="779"/>
        <end position="806"/>
    </location>
</feature>
<evidence type="ECO:0000256" key="6">
    <source>
        <dbReference type="ARBA" id="ARBA00023015"/>
    </source>
</evidence>
<dbReference type="GO" id="GO:0003677">
    <property type="term" value="F:DNA binding"/>
    <property type="evidence" value="ECO:0007669"/>
    <property type="project" value="UniProtKB-KW"/>
</dbReference>
<evidence type="ECO:0000256" key="1">
    <source>
        <dbReference type="ARBA" id="ARBA00004123"/>
    </source>
</evidence>
<reference evidence="13" key="1">
    <citation type="submission" date="2016-12" db="EMBL/GenBank/DDBJ databases">
        <title>An insight into the sialome and mialome of the sand fly, Nyssomyia neivai.</title>
        <authorList>
            <person name="Sebastian V."/>
            <person name="Goulart T.M."/>
            <person name="Oliveira W."/>
            <person name="Calvo E."/>
            <person name="Oliveira L.F."/>
            <person name="Pinto M.C."/>
            <person name="Rosselino A.M."/>
            <person name="Ribeiro J.M."/>
        </authorList>
    </citation>
    <scope>NUCLEOTIDE SEQUENCE</scope>
</reference>
<dbReference type="EMBL" id="GFDF01007742">
    <property type="protein sequence ID" value="JAV06342.1"/>
    <property type="molecule type" value="Transcribed_RNA"/>
</dbReference>
<evidence type="ECO:0000256" key="3">
    <source>
        <dbReference type="ARBA" id="ARBA00022737"/>
    </source>
</evidence>
<keyword evidence="8" id="KW-0804">Transcription</keyword>
<dbReference type="InterPro" id="IPR036236">
    <property type="entry name" value="Znf_C2H2_sf"/>
</dbReference>
<organism evidence="13">
    <name type="scientific">Nyssomyia neivai</name>
    <dbReference type="NCBI Taxonomy" id="330878"/>
    <lineage>
        <taxon>Eukaryota</taxon>
        <taxon>Metazoa</taxon>
        <taxon>Ecdysozoa</taxon>
        <taxon>Arthropoda</taxon>
        <taxon>Hexapoda</taxon>
        <taxon>Insecta</taxon>
        <taxon>Pterygota</taxon>
        <taxon>Neoptera</taxon>
        <taxon>Endopterygota</taxon>
        <taxon>Diptera</taxon>
        <taxon>Nematocera</taxon>
        <taxon>Psychodoidea</taxon>
        <taxon>Psychodidae</taxon>
        <taxon>Nyssomyia</taxon>
    </lineage>
</organism>
<keyword evidence="6" id="KW-0805">Transcription regulation</keyword>
<keyword evidence="7" id="KW-0238">DNA-binding</keyword>
<comment type="subcellular location">
    <subcellularLocation>
        <location evidence="1">Nucleus</location>
    </subcellularLocation>
</comment>
<evidence type="ECO:0000256" key="2">
    <source>
        <dbReference type="ARBA" id="ARBA00022723"/>
    </source>
</evidence>
<dbReference type="PANTHER" id="PTHR24383">
    <property type="entry name" value="ZINC FINGER PROTEIN"/>
    <property type="match status" value="1"/>
</dbReference>
<evidence type="ECO:0000259" key="12">
    <source>
        <dbReference type="PROSITE" id="PS50157"/>
    </source>
</evidence>
<feature type="domain" description="C2H2-type" evidence="12">
    <location>
        <begin position="630"/>
        <end position="657"/>
    </location>
</feature>
<feature type="domain" description="C2H2-type" evidence="12">
    <location>
        <begin position="865"/>
        <end position="892"/>
    </location>
</feature>
<name>A0A1L8DIS3_9DIPT</name>
<feature type="compositionally biased region" description="Acidic residues" evidence="11">
    <location>
        <begin position="107"/>
        <end position="121"/>
    </location>
</feature>
<evidence type="ECO:0000256" key="11">
    <source>
        <dbReference type="SAM" id="MobiDB-lite"/>
    </source>
</evidence>
<dbReference type="InterPro" id="IPR013087">
    <property type="entry name" value="Znf_C2H2_type"/>
</dbReference>
<keyword evidence="9" id="KW-0539">Nucleus</keyword>
<accession>A0A1L8DIS3</accession>
<evidence type="ECO:0000256" key="8">
    <source>
        <dbReference type="ARBA" id="ARBA00023163"/>
    </source>
</evidence>
<proteinExistence type="predicted"/>
<dbReference type="Pfam" id="PF00096">
    <property type="entry name" value="zf-C2H2"/>
    <property type="match status" value="6"/>
</dbReference>
<keyword evidence="2" id="KW-0479">Metal-binding</keyword>
<dbReference type="FunFam" id="3.30.160.60:FF:000100">
    <property type="entry name" value="Zinc finger 45-like"/>
    <property type="match status" value="1"/>
</dbReference>
<dbReference type="PROSITE" id="PS00028">
    <property type="entry name" value="ZINC_FINGER_C2H2_1"/>
    <property type="match status" value="10"/>
</dbReference>
<dbReference type="PROSITE" id="PS50157">
    <property type="entry name" value="ZINC_FINGER_C2H2_2"/>
    <property type="match status" value="9"/>
</dbReference>
<evidence type="ECO:0000256" key="4">
    <source>
        <dbReference type="ARBA" id="ARBA00022771"/>
    </source>
</evidence>
<keyword evidence="3" id="KW-0677">Repeat</keyword>
<evidence type="ECO:0000313" key="13">
    <source>
        <dbReference type="EMBL" id="JAV06342.1"/>
    </source>
</evidence>
<dbReference type="SUPFAM" id="SSF57667">
    <property type="entry name" value="beta-beta-alpha zinc fingers"/>
    <property type="match status" value="5"/>
</dbReference>
<evidence type="ECO:0000256" key="9">
    <source>
        <dbReference type="ARBA" id="ARBA00023242"/>
    </source>
</evidence>
<feature type="domain" description="C2H2-type" evidence="12">
    <location>
        <begin position="602"/>
        <end position="629"/>
    </location>
</feature>
<protein>
    <recommendedName>
        <fullName evidence="12">C2H2-type domain-containing protein</fullName>
    </recommendedName>
</protein>
<feature type="domain" description="C2H2-type" evidence="12">
    <location>
        <begin position="809"/>
        <end position="836"/>
    </location>
</feature>
<keyword evidence="5" id="KW-0862">Zinc</keyword>
<evidence type="ECO:0000256" key="5">
    <source>
        <dbReference type="ARBA" id="ARBA00022833"/>
    </source>
</evidence>
<feature type="region of interest" description="Disordered" evidence="11">
    <location>
        <begin position="63"/>
        <end position="129"/>
    </location>
</feature>